<proteinExistence type="predicted"/>
<name>A0A811UXF6_CERCA</name>
<protein>
    <submittedName>
        <fullName evidence="1">(Mediterranean fruit fly) hypothetical protein</fullName>
    </submittedName>
</protein>
<dbReference type="AlphaFoldDB" id="A0A811UXF6"/>
<evidence type="ECO:0000313" key="2">
    <source>
        <dbReference type="Proteomes" id="UP000606786"/>
    </source>
</evidence>
<sequence>MSQNERLLPDTATCHATEFIKQLQHHLAAAQPVKTARHGVQTIFIQPELRN</sequence>
<gene>
    <name evidence="1" type="ORF">CCAP1982_LOCUS10264</name>
</gene>
<comment type="caution">
    <text evidence="1">The sequence shown here is derived from an EMBL/GenBank/DDBJ whole genome shotgun (WGS) entry which is preliminary data.</text>
</comment>
<keyword evidence="2" id="KW-1185">Reference proteome</keyword>
<feature type="non-terminal residue" evidence="1">
    <location>
        <position position="51"/>
    </location>
</feature>
<dbReference type="Proteomes" id="UP000606786">
    <property type="component" value="Unassembled WGS sequence"/>
</dbReference>
<evidence type="ECO:0000313" key="1">
    <source>
        <dbReference type="EMBL" id="CAD7001773.1"/>
    </source>
</evidence>
<organism evidence="1 2">
    <name type="scientific">Ceratitis capitata</name>
    <name type="common">Mediterranean fruit fly</name>
    <name type="synonym">Tephritis capitata</name>
    <dbReference type="NCBI Taxonomy" id="7213"/>
    <lineage>
        <taxon>Eukaryota</taxon>
        <taxon>Metazoa</taxon>
        <taxon>Ecdysozoa</taxon>
        <taxon>Arthropoda</taxon>
        <taxon>Hexapoda</taxon>
        <taxon>Insecta</taxon>
        <taxon>Pterygota</taxon>
        <taxon>Neoptera</taxon>
        <taxon>Endopterygota</taxon>
        <taxon>Diptera</taxon>
        <taxon>Brachycera</taxon>
        <taxon>Muscomorpha</taxon>
        <taxon>Tephritoidea</taxon>
        <taxon>Tephritidae</taxon>
        <taxon>Ceratitis</taxon>
        <taxon>Ceratitis</taxon>
    </lineage>
</organism>
<accession>A0A811UXF6</accession>
<dbReference type="EMBL" id="CAJHJT010000023">
    <property type="protein sequence ID" value="CAD7001773.1"/>
    <property type="molecule type" value="Genomic_DNA"/>
</dbReference>
<reference evidence="1" key="1">
    <citation type="submission" date="2020-11" db="EMBL/GenBank/DDBJ databases">
        <authorList>
            <person name="Whitehead M."/>
        </authorList>
    </citation>
    <scope>NUCLEOTIDE SEQUENCE</scope>
    <source>
        <strain evidence="1">EGII</strain>
    </source>
</reference>